<dbReference type="STRING" id="35128.B8BQ76"/>
<sequence>MEEAYRQAHGGGGVYSADGYDYDSIVDAAVVTACPASRGTSVSTSCTYTGDYNGRGKRHGDGELNWANGDKYVGKFKDGFIEGRGTISFHDGTEYAGQWSKNRFHGEGTRRFNNGNVYNGNYVDGRRQGQGKCYFANGDMYVGDWKDDTIHGFGRYYYNNGHSFEGMFRNGKRNGRGKYQLTDGRVEIYRYVNDSRVGDGVRWSADRKKAWRMINGKVNKRVTTEEAVGIANRCGPVIDSS</sequence>
<name>B8BQ76_THAPS</name>
<dbReference type="eggNOG" id="KOG0229">
    <property type="taxonomic scope" value="Eukaryota"/>
</dbReference>
<dbReference type="PANTHER" id="PTHR23084:SF263">
    <property type="entry name" value="MORN REPEAT-CONTAINING PROTEIN 1"/>
    <property type="match status" value="1"/>
</dbReference>
<dbReference type="Gene3D" id="2.20.110.10">
    <property type="entry name" value="Histone H3 K4-specific methyltransferase SET7/9 N-terminal domain"/>
    <property type="match status" value="3"/>
</dbReference>
<dbReference type="AlphaFoldDB" id="B8BQ76"/>
<dbReference type="SUPFAM" id="SSF82185">
    <property type="entry name" value="Histone H3 K4-specific methyltransferase SET7/9 N-terminal domain"/>
    <property type="match status" value="2"/>
</dbReference>
<dbReference type="GeneID" id="7445622"/>
<dbReference type="SMART" id="SM00698">
    <property type="entry name" value="MORN"/>
    <property type="match status" value="6"/>
</dbReference>
<accession>B8BQ76</accession>
<evidence type="ECO:0000256" key="1">
    <source>
        <dbReference type="ARBA" id="ARBA00022737"/>
    </source>
</evidence>
<reference evidence="2 3" key="1">
    <citation type="journal article" date="2004" name="Science">
        <title>The genome of the diatom Thalassiosira pseudonana: ecology, evolution, and metabolism.</title>
        <authorList>
            <person name="Armbrust E.V."/>
            <person name="Berges J.A."/>
            <person name="Bowler C."/>
            <person name="Green B.R."/>
            <person name="Martinez D."/>
            <person name="Putnam N.H."/>
            <person name="Zhou S."/>
            <person name="Allen A.E."/>
            <person name="Apt K.E."/>
            <person name="Bechner M."/>
            <person name="Brzezinski M.A."/>
            <person name="Chaal B.K."/>
            <person name="Chiovitti A."/>
            <person name="Davis A.K."/>
            <person name="Demarest M.S."/>
            <person name="Detter J.C."/>
            <person name="Glavina T."/>
            <person name="Goodstein D."/>
            <person name="Hadi M.Z."/>
            <person name="Hellsten U."/>
            <person name="Hildebrand M."/>
            <person name="Jenkins B.D."/>
            <person name="Jurka J."/>
            <person name="Kapitonov V.V."/>
            <person name="Kroger N."/>
            <person name="Lau W.W."/>
            <person name="Lane T.W."/>
            <person name="Larimer F.W."/>
            <person name="Lippmeier J.C."/>
            <person name="Lucas S."/>
            <person name="Medina M."/>
            <person name="Montsant A."/>
            <person name="Obornik M."/>
            <person name="Parker M.S."/>
            <person name="Palenik B."/>
            <person name="Pazour G.J."/>
            <person name="Richardson P.M."/>
            <person name="Rynearson T.A."/>
            <person name="Saito M.A."/>
            <person name="Schwartz D.C."/>
            <person name="Thamatrakoln K."/>
            <person name="Valentin K."/>
            <person name="Vardi A."/>
            <person name="Wilkerson F.P."/>
            <person name="Rokhsar D.S."/>
        </authorList>
    </citation>
    <scope>NUCLEOTIDE SEQUENCE [LARGE SCALE GENOMIC DNA]</scope>
    <source>
        <strain evidence="2 3">CCMP1335</strain>
    </source>
</reference>
<dbReference type="PaxDb" id="35128-Thaps267971"/>
<dbReference type="EMBL" id="CM000638">
    <property type="protein sequence ID" value="EED95737.1"/>
    <property type="molecule type" value="Genomic_DNA"/>
</dbReference>
<dbReference type="RefSeq" id="XP_002286096.1">
    <property type="nucleotide sequence ID" value="XM_002286060.1"/>
</dbReference>
<organism evidence="2 3">
    <name type="scientific">Thalassiosira pseudonana</name>
    <name type="common">Marine diatom</name>
    <name type="synonym">Cyclotella nana</name>
    <dbReference type="NCBI Taxonomy" id="35128"/>
    <lineage>
        <taxon>Eukaryota</taxon>
        <taxon>Sar</taxon>
        <taxon>Stramenopiles</taxon>
        <taxon>Ochrophyta</taxon>
        <taxon>Bacillariophyta</taxon>
        <taxon>Coscinodiscophyceae</taxon>
        <taxon>Thalassiosirophycidae</taxon>
        <taxon>Thalassiosirales</taxon>
        <taxon>Thalassiosiraceae</taxon>
        <taxon>Thalassiosira</taxon>
    </lineage>
</organism>
<dbReference type="KEGG" id="tps:THAPSDRAFT_267971"/>
<dbReference type="HOGENOM" id="CLU_032017_4_1_1"/>
<reference evidence="2 3" key="2">
    <citation type="journal article" date="2008" name="Nature">
        <title>The Phaeodactylum genome reveals the evolutionary history of diatom genomes.</title>
        <authorList>
            <person name="Bowler C."/>
            <person name="Allen A.E."/>
            <person name="Badger J.H."/>
            <person name="Grimwood J."/>
            <person name="Jabbari K."/>
            <person name="Kuo A."/>
            <person name="Maheswari U."/>
            <person name="Martens C."/>
            <person name="Maumus F."/>
            <person name="Otillar R.P."/>
            <person name="Rayko E."/>
            <person name="Salamov A."/>
            <person name="Vandepoele K."/>
            <person name="Beszteri B."/>
            <person name="Gruber A."/>
            <person name="Heijde M."/>
            <person name="Katinka M."/>
            <person name="Mock T."/>
            <person name="Valentin K."/>
            <person name="Verret F."/>
            <person name="Berges J.A."/>
            <person name="Brownlee C."/>
            <person name="Cadoret J.P."/>
            <person name="Chiovitti A."/>
            <person name="Choi C.J."/>
            <person name="Coesel S."/>
            <person name="De Martino A."/>
            <person name="Detter J.C."/>
            <person name="Durkin C."/>
            <person name="Falciatore A."/>
            <person name="Fournet J."/>
            <person name="Haruta M."/>
            <person name="Huysman M.J."/>
            <person name="Jenkins B.D."/>
            <person name="Jiroutova K."/>
            <person name="Jorgensen R.E."/>
            <person name="Joubert Y."/>
            <person name="Kaplan A."/>
            <person name="Kroger N."/>
            <person name="Kroth P.G."/>
            <person name="La Roche J."/>
            <person name="Lindquist E."/>
            <person name="Lommer M."/>
            <person name="Martin-Jezequel V."/>
            <person name="Lopez P.J."/>
            <person name="Lucas S."/>
            <person name="Mangogna M."/>
            <person name="McGinnis K."/>
            <person name="Medlin L.K."/>
            <person name="Montsant A."/>
            <person name="Oudot-Le Secq M.P."/>
            <person name="Napoli C."/>
            <person name="Obornik M."/>
            <person name="Parker M.S."/>
            <person name="Petit J.L."/>
            <person name="Porcel B.M."/>
            <person name="Poulsen N."/>
            <person name="Robison M."/>
            <person name="Rychlewski L."/>
            <person name="Rynearson T.A."/>
            <person name="Schmutz J."/>
            <person name="Shapiro H."/>
            <person name="Siaut M."/>
            <person name="Stanley M."/>
            <person name="Sussman M.R."/>
            <person name="Taylor A.R."/>
            <person name="Vardi A."/>
            <person name="von Dassow P."/>
            <person name="Vyverman W."/>
            <person name="Willis A."/>
            <person name="Wyrwicz L.S."/>
            <person name="Rokhsar D.S."/>
            <person name="Weissenbach J."/>
            <person name="Armbrust E.V."/>
            <person name="Green B.R."/>
            <person name="Van de Peer Y."/>
            <person name="Grigoriev I.V."/>
        </authorList>
    </citation>
    <scope>NUCLEOTIDE SEQUENCE [LARGE SCALE GENOMIC DNA]</scope>
    <source>
        <strain evidence="2 3">CCMP1335</strain>
    </source>
</reference>
<keyword evidence="3" id="KW-1185">Reference proteome</keyword>
<proteinExistence type="predicted"/>
<dbReference type="InterPro" id="IPR003409">
    <property type="entry name" value="MORN"/>
</dbReference>
<dbReference type="Pfam" id="PF02493">
    <property type="entry name" value="MORN"/>
    <property type="match status" value="6"/>
</dbReference>
<dbReference type="PANTHER" id="PTHR23084">
    <property type="entry name" value="PHOSPHATIDYLINOSITOL-4-PHOSPHATE 5-KINASE RELATED"/>
    <property type="match status" value="1"/>
</dbReference>
<dbReference type="Proteomes" id="UP000001449">
    <property type="component" value="Chromosome 1"/>
</dbReference>
<evidence type="ECO:0000313" key="3">
    <source>
        <dbReference type="Proteomes" id="UP000001449"/>
    </source>
</evidence>
<protein>
    <submittedName>
        <fullName evidence="2">Uncharacterized protein</fullName>
    </submittedName>
</protein>
<evidence type="ECO:0000313" key="2">
    <source>
        <dbReference type="EMBL" id="EED95737.1"/>
    </source>
</evidence>
<gene>
    <name evidence="2" type="ORF">THAPSDRAFT_267971</name>
</gene>
<dbReference type="OMA" id="QGEMTWS"/>
<dbReference type="InParanoid" id="B8BQ76"/>
<keyword evidence="1" id="KW-0677">Repeat</keyword>